<dbReference type="SUPFAM" id="SSF46785">
    <property type="entry name" value="Winged helix' DNA-binding domain"/>
    <property type="match status" value="1"/>
</dbReference>
<dbReference type="InterPro" id="IPR036388">
    <property type="entry name" value="WH-like_DNA-bd_sf"/>
</dbReference>
<keyword evidence="3 6" id="KW-0238">DNA-binding</keyword>
<evidence type="ECO:0000256" key="3">
    <source>
        <dbReference type="ARBA" id="ARBA00023125"/>
    </source>
</evidence>
<dbReference type="SUPFAM" id="SSF53850">
    <property type="entry name" value="Periplasmic binding protein-like II"/>
    <property type="match status" value="1"/>
</dbReference>
<dbReference type="GO" id="GO:0003677">
    <property type="term" value="F:DNA binding"/>
    <property type="evidence" value="ECO:0007669"/>
    <property type="project" value="UniProtKB-KW"/>
</dbReference>
<comment type="similarity">
    <text evidence="1">Belongs to the LysR transcriptional regulatory family.</text>
</comment>
<dbReference type="Pfam" id="PF00126">
    <property type="entry name" value="HTH_1"/>
    <property type="match status" value="1"/>
</dbReference>
<evidence type="ECO:0000256" key="1">
    <source>
        <dbReference type="ARBA" id="ARBA00009437"/>
    </source>
</evidence>
<evidence type="ECO:0000259" key="5">
    <source>
        <dbReference type="PROSITE" id="PS50931"/>
    </source>
</evidence>
<dbReference type="Gene3D" id="3.40.190.290">
    <property type="match status" value="1"/>
</dbReference>
<feature type="domain" description="HTH lysR-type" evidence="5">
    <location>
        <begin position="2"/>
        <end position="59"/>
    </location>
</feature>
<keyword evidence="2" id="KW-0805">Transcription regulation</keyword>
<dbReference type="CDD" id="cd05466">
    <property type="entry name" value="PBP2_LTTR_substrate"/>
    <property type="match status" value="1"/>
</dbReference>
<evidence type="ECO:0000256" key="4">
    <source>
        <dbReference type="ARBA" id="ARBA00023163"/>
    </source>
</evidence>
<dbReference type="InterPro" id="IPR000847">
    <property type="entry name" value="LysR_HTH_N"/>
</dbReference>
<dbReference type="RefSeq" id="WP_073278183.1">
    <property type="nucleotide sequence ID" value="NZ_FRAC01000019.1"/>
</dbReference>
<reference evidence="6 7" key="1">
    <citation type="submission" date="2016-11" db="EMBL/GenBank/DDBJ databases">
        <authorList>
            <person name="Jaros S."/>
            <person name="Januszkiewicz K."/>
            <person name="Wedrychowicz H."/>
        </authorList>
    </citation>
    <scope>NUCLEOTIDE SEQUENCE [LARGE SCALE GENOMIC DNA]</scope>
    <source>
        <strain evidence="6 7">DSM 15929</strain>
    </source>
</reference>
<accession>A0A1M6W2L6</accession>
<dbReference type="STRING" id="1121322.SAMN02745136_03550"/>
<dbReference type="GO" id="GO:0005829">
    <property type="term" value="C:cytosol"/>
    <property type="evidence" value="ECO:0007669"/>
    <property type="project" value="TreeGrafter"/>
</dbReference>
<dbReference type="InterPro" id="IPR050950">
    <property type="entry name" value="HTH-type_LysR_regulators"/>
</dbReference>
<evidence type="ECO:0000256" key="2">
    <source>
        <dbReference type="ARBA" id="ARBA00023015"/>
    </source>
</evidence>
<keyword evidence="4" id="KW-0804">Transcription</keyword>
<dbReference type="OrthoDB" id="1652954at2"/>
<dbReference type="PROSITE" id="PS50931">
    <property type="entry name" value="HTH_LYSR"/>
    <property type="match status" value="1"/>
</dbReference>
<dbReference type="PANTHER" id="PTHR30419">
    <property type="entry name" value="HTH-TYPE TRANSCRIPTIONAL REGULATOR YBHD"/>
    <property type="match status" value="1"/>
</dbReference>
<dbReference type="InterPro" id="IPR036390">
    <property type="entry name" value="WH_DNA-bd_sf"/>
</dbReference>
<dbReference type="GO" id="GO:0003700">
    <property type="term" value="F:DNA-binding transcription factor activity"/>
    <property type="evidence" value="ECO:0007669"/>
    <property type="project" value="InterPro"/>
</dbReference>
<evidence type="ECO:0000313" key="6">
    <source>
        <dbReference type="EMBL" id="SHK87755.1"/>
    </source>
</evidence>
<protein>
    <submittedName>
        <fullName evidence="6">DNA-binding transcriptional regulator, LysR family</fullName>
    </submittedName>
</protein>
<dbReference type="InterPro" id="IPR005119">
    <property type="entry name" value="LysR_subst-bd"/>
</dbReference>
<dbReference type="FunFam" id="1.10.10.10:FF:000001">
    <property type="entry name" value="LysR family transcriptional regulator"/>
    <property type="match status" value="1"/>
</dbReference>
<evidence type="ECO:0000313" key="7">
    <source>
        <dbReference type="Proteomes" id="UP000184386"/>
    </source>
</evidence>
<dbReference type="PANTHER" id="PTHR30419:SF8">
    <property type="entry name" value="NITROGEN ASSIMILATION TRANSCRIPTIONAL ACTIVATOR-RELATED"/>
    <property type="match status" value="1"/>
</dbReference>
<keyword evidence="7" id="KW-1185">Reference proteome</keyword>
<dbReference type="AlphaFoldDB" id="A0A1M6W2L6"/>
<sequence length="286" mass="32238">MISFEQIHYFLEIVRCGSLNKAAEQLYVSQPSLTKQLRKLEENLGCELLKRTHSGVALTPQGKYFFEHISGVMDNFNTVVDTVSNFDKVSQLRIGGLANLVSYFLPPYLDKLNAAGKYQVTIDTRLSNEELVEGIEKDVFDLALLSNAEQQKNIAVIPLKTEPLFVVYPVEHPLQNQKEISFLEIVMNEKLILYKDPCTIRASIRKLCNRMKIVPNIVLELDLTESLVSYVSRGDGVTILPSIVAASIQSPSIAIKEISHTPIYREISVAMKKENISAYLPFFLND</sequence>
<dbReference type="Proteomes" id="UP000184386">
    <property type="component" value="Unassembled WGS sequence"/>
</dbReference>
<dbReference type="EMBL" id="FRAC01000019">
    <property type="protein sequence ID" value="SHK87755.1"/>
    <property type="molecule type" value="Genomic_DNA"/>
</dbReference>
<proteinExistence type="inferred from homology"/>
<dbReference type="Pfam" id="PF03466">
    <property type="entry name" value="LysR_substrate"/>
    <property type="match status" value="1"/>
</dbReference>
<name>A0A1M6W2L6_9FIRM</name>
<dbReference type="PRINTS" id="PR00039">
    <property type="entry name" value="HTHLYSR"/>
</dbReference>
<dbReference type="Gene3D" id="1.10.10.10">
    <property type="entry name" value="Winged helix-like DNA-binding domain superfamily/Winged helix DNA-binding domain"/>
    <property type="match status" value="1"/>
</dbReference>
<gene>
    <name evidence="6" type="ORF">SAMN02745136_03550</name>
</gene>
<organism evidence="6 7">
    <name type="scientific">Anaerocolumna jejuensis DSM 15929</name>
    <dbReference type="NCBI Taxonomy" id="1121322"/>
    <lineage>
        <taxon>Bacteria</taxon>
        <taxon>Bacillati</taxon>
        <taxon>Bacillota</taxon>
        <taxon>Clostridia</taxon>
        <taxon>Lachnospirales</taxon>
        <taxon>Lachnospiraceae</taxon>
        <taxon>Anaerocolumna</taxon>
    </lineage>
</organism>